<dbReference type="OrthoDB" id="1000712at2759"/>
<evidence type="ECO:0000313" key="1">
    <source>
        <dbReference type="EMBL" id="GAV60589.1"/>
    </source>
</evidence>
<dbReference type="EMBL" id="BDDD01000158">
    <property type="protein sequence ID" value="GAV60589.1"/>
    <property type="molecule type" value="Genomic_DNA"/>
</dbReference>
<dbReference type="AlphaFoldDB" id="A0A1Q3AXZ5"/>
<comment type="caution">
    <text evidence="1">The sequence shown here is derived from an EMBL/GenBank/DDBJ whole genome shotgun (WGS) entry which is preliminary data.</text>
</comment>
<dbReference type="PANTHER" id="PTHR34676:SF8">
    <property type="entry name" value="TRANSMEMBRANE PROTEIN"/>
    <property type="match status" value="1"/>
</dbReference>
<evidence type="ECO:0000313" key="2">
    <source>
        <dbReference type="Proteomes" id="UP000187406"/>
    </source>
</evidence>
<organism evidence="1 2">
    <name type="scientific">Cephalotus follicularis</name>
    <name type="common">Albany pitcher plant</name>
    <dbReference type="NCBI Taxonomy" id="3775"/>
    <lineage>
        <taxon>Eukaryota</taxon>
        <taxon>Viridiplantae</taxon>
        <taxon>Streptophyta</taxon>
        <taxon>Embryophyta</taxon>
        <taxon>Tracheophyta</taxon>
        <taxon>Spermatophyta</taxon>
        <taxon>Magnoliopsida</taxon>
        <taxon>eudicotyledons</taxon>
        <taxon>Gunneridae</taxon>
        <taxon>Pentapetalae</taxon>
        <taxon>rosids</taxon>
        <taxon>fabids</taxon>
        <taxon>Oxalidales</taxon>
        <taxon>Cephalotaceae</taxon>
        <taxon>Cephalotus</taxon>
    </lineage>
</organism>
<protein>
    <submittedName>
        <fullName evidence="1">DUF4219 domain-containing protein</fullName>
    </submittedName>
</protein>
<gene>
    <name evidence="1" type="ORF">CFOL_v3_04119</name>
</gene>
<accession>A0A1Q3AXZ5</accession>
<proteinExistence type="predicted"/>
<dbReference type="InParanoid" id="A0A1Q3AXZ5"/>
<reference evidence="2" key="1">
    <citation type="submission" date="2016-04" db="EMBL/GenBank/DDBJ databases">
        <title>Cephalotus genome sequencing.</title>
        <authorList>
            <person name="Fukushima K."/>
            <person name="Hasebe M."/>
            <person name="Fang X."/>
        </authorList>
    </citation>
    <scope>NUCLEOTIDE SEQUENCE [LARGE SCALE GENOMIC DNA]</scope>
    <source>
        <strain evidence="2">cv. St1</strain>
    </source>
</reference>
<dbReference type="PANTHER" id="PTHR34676">
    <property type="entry name" value="DUF4219 DOMAIN-CONTAINING PROTEIN-RELATED"/>
    <property type="match status" value="1"/>
</dbReference>
<dbReference type="Proteomes" id="UP000187406">
    <property type="component" value="Unassembled WGS sequence"/>
</dbReference>
<keyword evidence="2" id="KW-1185">Reference proteome</keyword>
<name>A0A1Q3AXZ5_CEPFO</name>
<sequence length="140" mass="16215">MNLNIGLEGSSITRPPFFDENNYSFWKTRMTIFLQSLDYQLWHIIVNGPRIPTRTIEGVVSPKPENEYNDNALRMLQLNSKAKHVLFYAVGPNEFNRISSCDSAFYRNNLCYGKTRKIWVPKGTLVTNLQGPKFKWVPKA</sequence>